<reference evidence="2 3" key="1">
    <citation type="submission" date="2021-06" db="EMBL/GenBank/DDBJ databases">
        <title>Caerostris extrusa draft genome.</title>
        <authorList>
            <person name="Kono N."/>
            <person name="Arakawa K."/>
        </authorList>
    </citation>
    <scope>NUCLEOTIDE SEQUENCE [LARGE SCALE GENOMIC DNA]</scope>
</reference>
<keyword evidence="1" id="KW-1133">Transmembrane helix</keyword>
<feature type="transmembrane region" description="Helical" evidence="1">
    <location>
        <begin position="20"/>
        <end position="41"/>
    </location>
</feature>
<name>A0AAV4WQN9_CAEEX</name>
<proteinExistence type="predicted"/>
<evidence type="ECO:0000256" key="1">
    <source>
        <dbReference type="SAM" id="Phobius"/>
    </source>
</evidence>
<dbReference type="EMBL" id="BPLR01016439">
    <property type="protein sequence ID" value="GIY83880.1"/>
    <property type="molecule type" value="Genomic_DNA"/>
</dbReference>
<evidence type="ECO:0000313" key="2">
    <source>
        <dbReference type="EMBL" id="GIY83880.1"/>
    </source>
</evidence>
<dbReference type="Proteomes" id="UP001054945">
    <property type="component" value="Unassembled WGS sequence"/>
</dbReference>
<gene>
    <name evidence="2" type="ORF">CEXT_573091</name>
</gene>
<evidence type="ECO:0000313" key="3">
    <source>
        <dbReference type="Proteomes" id="UP001054945"/>
    </source>
</evidence>
<organism evidence="2 3">
    <name type="scientific">Caerostris extrusa</name>
    <name type="common">Bark spider</name>
    <name type="synonym">Caerostris bankana</name>
    <dbReference type="NCBI Taxonomy" id="172846"/>
    <lineage>
        <taxon>Eukaryota</taxon>
        <taxon>Metazoa</taxon>
        <taxon>Ecdysozoa</taxon>
        <taxon>Arthropoda</taxon>
        <taxon>Chelicerata</taxon>
        <taxon>Arachnida</taxon>
        <taxon>Araneae</taxon>
        <taxon>Araneomorphae</taxon>
        <taxon>Entelegynae</taxon>
        <taxon>Araneoidea</taxon>
        <taxon>Araneidae</taxon>
        <taxon>Caerostris</taxon>
    </lineage>
</organism>
<sequence>MEHHHHPFCPPTHQKRHFCSFFFLAMMDADIYGIVSMLNGIKDRRTKALLLPLGWGREEDSDWNKRTSDDLIELNGKTRFSRSYARDRR</sequence>
<keyword evidence="3" id="KW-1185">Reference proteome</keyword>
<protein>
    <submittedName>
        <fullName evidence="2">Uncharacterized protein</fullName>
    </submittedName>
</protein>
<keyword evidence="1" id="KW-0812">Transmembrane</keyword>
<accession>A0AAV4WQN9</accession>
<dbReference type="AlphaFoldDB" id="A0AAV4WQN9"/>
<comment type="caution">
    <text evidence="2">The sequence shown here is derived from an EMBL/GenBank/DDBJ whole genome shotgun (WGS) entry which is preliminary data.</text>
</comment>
<keyword evidence="1" id="KW-0472">Membrane</keyword>